<feature type="region of interest" description="Disordered" evidence="2">
    <location>
        <begin position="216"/>
        <end position="248"/>
    </location>
</feature>
<gene>
    <name evidence="4" type="ORF">GOODEAATRI_022926</name>
</gene>
<feature type="non-terminal residue" evidence="4">
    <location>
        <position position="1"/>
    </location>
</feature>
<accession>A0ABV0NX39</accession>
<comment type="caution">
    <text evidence="4">The sequence shown here is derived from an EMBL/GenBank/DDBJ whole genome shotgun (WGS) entry which is preliminary data.</text>
</comment>
<evidence type="ECO:0000259" key="3">
    <source>
        <dbReference type="Pfam" id="PF23289"/>
    </source>
</evidence>
<dbReference type="Proteomes" id="UP001476798">
    <property type="component" value="Unassembled WGS sequence"/>
</dbReference>
<keyword evidence="5" id="KW-1185">Reference proteome</keyword>
<evidence type="ECO:0000256" key="1">
    <source>
        <dbReference type="ARBA" id="ARBA00022658"/>
    </source>
</evidence>
<dbReference type="PANTHER" id="PTHR22826:SF115">
    <property type="entry name" value="GUANINE NUCLEOTIDE EXCHANGE FACTOR DBS"/>
    <property type="match status" value="1"/>
</dbReference>
<dbReference type="InterPro" id="IPR051336">
    <property type="entry name" value="RhoGEF_Guanine_NuclExch_SF"/>
</dbReference>
<dbReference type="EMBL" id="JAHRIO010052377">
    <property type="protein sequence ID" value="MEQ2175945.1"/>
    <property type="molecule type" value="Genomic_DNA"/>
</dbReference>
<sequence length="248" mass="29062">VIMLSSVSELHSYIDRTQLTRELGGMQEYCHEKWISHRILDETQRAFDEFWVRHQTKLEQCLQLRHFEHNYREEVLDRASVLSREGDELNQNSHYAEDSIQPKCSELRAVSESVSCNLRAKKDYLLKAMELHHRLERTSKWVDDGIYLLASQPVDKCQSHEGAELALQELEHYLDNAGQNQLTDLSVIWKEYEEVLNQQFREMFDKRRISLKKLAAKQTRPVQPVAPRPEAFIKSPLSSPGDLQRKTS</sequence>
<dbReference type="Gene3D" id="1.20.58.60">
    <property type="match status" value="1"/>
</dbReference>
<evidence type="ECO:0000256" key="2">
    <source>
        <dbReference type="SAM" id="MobiDB-lite"/>
    </source>
</evidence>
<reference evidence="4 5" key="1">
    <citation type="submission" date="2021-06" db="EMBL/GenBank/DDBJ databases">
        <authorList>
            <person name="Palmer J.M."/>
        </authorList>
    </citation>
    <scope>NUCLEOTIDE SEQUENCE [LARGE SCALE GENOMIC DNA]</scope>
    <source>
        <strain evidence="4 5">GA_2019</strain>
        <tissue evidence="4">Muscle</tissue>
    </source>
</reference>
<name>A0ABV0NX39_9TELE</name>
<dbReference type="PANTHER" id="PTHR22826">
    <property type="entry name" value="RHO GUANINE EXCHANGE FACTOR-RELATED"/>
    <property type="match status" value="1"/>
</dbReference>
<dbReference type="Pfam" id="PF23289">
    <property type="entry name" value="Spectrin_5"/>
    <property type="match status" value="1"/>
</dbReference>
<dbReference type="InterPro" id="IPR056466">
    <property type="entry name" value="Spectrin_DBS"/>
</dbReference>
<protein>
    <recommendedName>
        <fullName evidence="3">Guanine nucleotide exchange factor DBS-like spectrin-like domain-containing protein</fullName>
    </recommendedName>
</protein>
<keyword evidence="1" id="KW-0344">Guanine-nucleotide releasing factor</keyword>
<organism evidence="4 5">
    <name type="scientific">Goodea atripinnis</name>
    <dbReference type="NCBI Taxonomy" id="208336"/>
    <lineage>
        <taxon>Eukaryota</taxon>
        <taxon>Metazoa</taxon>
        <taxon>Chordata</taxon>
        <taxon>Craniata</taxon>
        <taxon>Vertebrata</taxon>
        <taxon>Euteleostomi</taxon>
        <taxon>Actinopterygii</taxon>
        <taxon>Neopterygii</taxon>
        <taxon>Teleostei</taxon>
        <taxon>Neoteleostei</taxon>
        <taxon>Acanthomorphata</taxon>
        <taxon>Ovalentaria</taxon>
        <taxon>Atherinomorphae</taxon>
        <taxon>Cyprinodontiformes</taxon>
        <taxon>Goodeidae</taxon>
        <taxon>Goodea</taxon>
    </lineage>
</organism>
<feature type="domain" description="Guanine nucleotide exchange factor DBS-like spectrin-like" evidence="3">
    <location>
        <begin position="152"/>
        <end position="215"/>
    </location>
</feature>
<proteinExistence type="predicted"/>
<evidence type="ECO:0000313" key="4">
    <source>
        <dbReference type="EMBL" id="MEQ2175945.1"/>
    </source>
</evidence>
<evidence type="ECO:0000313" key="5">
    <source>
        <dbReference type="Proteomes" id="UP001476798"/>
    </source>
</evidence>